<evidence type="ECO:0000313" key="12">
    <source>
        <dbReference type="Proteomes" id="UP001055712"/>
    </source>
</evidence>
<dbReference type="PANTHER" id="PTHR28259">
    <property type="entry name" value="FLUORIDE EXPORT PROTEIN 1-RELATED"/>
    <property type="match status" value="1"/>
</dbReference>
<evidence type="ECO:0000256" key="4">
    <source>
        <dbReference type="ARBA" id="ARBA00022692"/>
    </source>
</evidence>
<evidence type="ECO:0000313" key="11">
    <source>
        <dbReference type="EMBL" id="KAI3426157.1"/>
    </source>
</evidence>
<protein>
    <recommendedName>
        <fullName evidence="13">Fluoride ion transporter CrcB</fullName>
    </recommendedName>
</protein>
<dbReference type="AlphaFoldDB" id="A0A9D4TI81"/>
<organism evidence="11 12">
    <name type="scientific">Chlorella vulgaris</name>
    <name type="common">Green alga</name>
    <dbReference type="NCBI Taxonomy" id="3077"/>
    <lineage>
        <taxon>Eukaryota</taxon>
        <taxon>Viridiplantae</taxon>
        <taxon>Chlorophyta</taxon>
        <taxon>core chlorophytes</taxon>
        <taxon>Trebouxiophyceae</taxon>
        <taxon>Chlorellales</taxon>
        <taxon>Chlorellaceae</taxon>
        <taxon>Chlorella clade</taxon>
        <taxon>Chlorella</taxon>
    </lineage>
</organism>
<evidence type="ECO:0008006" key="13">
    <source>
        <dbReference type="Google" id="ProtNLM"/>
    </source>
</evidence>
<proteinExistence type="inferred from homology"/>
<reference evidence="11" key="1">
    <citation type="journal article" date="2019" name="Plant J.">
        <title>Chlorella vulgaris genome assembly and annotation reveals the molecular basis for metabolic acclimation to high light conditions.</title>
        <authorList>
            <person name="Cecchin M."/>
            <person name="Marcolungo L."/>
            <person name="Rossato M."/>
            <person name="Girolomoni L."/>
            <person name="Cosentino E."/>
            <person name="Cuine S."/>
            <person name="Li-Beisson Y."/>
            <person name="Delledonne M."/>
            <person name="Ballottari M."/>
        </authorList>
    </citation>
    <scope>NUCLEOTIDE SEQUENCE</scope>
    <source>
        <strain evidence="11">211/11P</strain>
    </source>
</reference>
<dbReference type="EMBL" id="SIDB01000011">
    <property type="protein sequence ID" value="KAI3426157.1"/>
    <property type="molecule type" value="Genomic_DNA"/>
</dbReference>
<feature type="transmembrane region" description="Helical" evidence="10">
    <location>
        <begin position="36"/>
        <end position="55"/>
    </location>
</feature>
<comment type="caution">
    <text evidence="11">The sequence shown here is derived from an EMBL/GenBank/DDBJ whole genome shotgun (WGS) entry which is preliminary data.</text>
</comment>
<accession>A0A9D4TI81</accession>
<reference evidence="11" key="2">
    <citation type="submission" date="2020-11" db="EMBL/GenBank/DDBJ databases">
        <authorList>
            <person name="Cecchin M."/>
            <person name="Marcolungo L."/>
            <person name="Rossato M."/>
            <person name="Girolomoni L."/>
            <person name="Cosentino E."/>
            <person name="Cuine S."/>
            <person name="Li-Beisson Y."/>
            <person name="Delledonne M."/>
            <person name="Ballottari M."/>
        </authorList>
    </citation>
    <scope>NUCLEOTIDE SEQUENCE</scope>
    <source>
        <strain evidence="11">211/11P</strain>
        <tissue evidence="11">Whole cell</tissue>
    </source>
</reference>
<name>A0A9D4TI81_CHLVU</name>
<comment type="catalytic activity">
    <reaction evidence="8">
        <text>fluoride(in) = fluoride(out)</text>
        <dbReference type="Rhea" id="RHEA:76159"/>
        <dbReference type="ChEBI" id="CHEBI:17051"/>
    </reaction>
    <physiologicalReaction direction="left-to-right" evidence="8">
        <dbReference type="Rhea" id="RHEA:76160"/>
    </physiologicalReaction>
</comment>
<keyword evidence="6 10" id="KW-0472">Membrane</keyword>
<feature type="transmembrane region" description="Helical" evidence="10">
    <location>
        <begin position="61"/>
        <end position="81"/>
    </location>
</feature>
<comment type="similarity">
    <text evidence="7">Belongs to the fluoride channel Fluc/FEX (TC 1.A.43) family.</text>
</comment>
<keyword evidence="4 10" id="KW-0812">Transmembrane</keyword>
<comment type="subcellular location">
    <subcellularLocation>
        <location evidence="2">Cell membrane</location>
        <topology evidence="2">Multi-pass membrane protein</topology>
    </subcellularLocation>
</comment>
<evidence type="ECO:0000256" key="1">
    <source>
        <dbReference type="ARBA" id="ARBA00002598"/>
    </source>
</evidence>
<dbReference type="Proteomes" id="UP001055712">
    <property type="component" value="Unassembled WGS sequence"/>
</dbReference>
<feature type="transmembrane region" description="Helical" evidence="10">
    <location>
        <begin position="394"/>
        <end position="414"/>
    </location>
</feature>
<feature type="region of interest" description="Disordered" evidence="9">
    <location>
        <begin position="251"/>
        <end position="270"/>
    </location>
</feature>
<evidence type="ECO:0000256" key="3">
    <source>
        <dbReference type="ARBA" id="ARBA00022475"/>
    </source>
</evidence>
<evidence type="ECO:0000256" key="8">
    <source>
        <dbReference type="ARBA" id="ARBA00035585"/>
    </source>
</evidence>
<evidence type="ECO:0000256" key="2">
    <source>
        <dbReference type="ARBA" id="ARBA00004651"/>
    </source>
</evidence>
<comment type="function">
    <text evidence="1">Fluoride channel required for the rapid expulsion of cytoplasmic fluoride.</text>
</comment>
<dbReference type="PANTHER" id="PTHR28259:SF1">
    <property type="entry name" value="FLUORIDE EXPORT PROTEIN 1-RELATED"/>
    <property type="match status" value="1"/>
</dbReference>
<keyword evidence="5 10" id="KW-1133">Transmembrane helix</keyword>
<dbReference type="InterPro" id="IPR003691">
    <property type="entry name" value="FluC"/>
</dbReference>
<evidence type="ECO:0000256" key="5">
    <source>
        <dbReference type="ARBA" id="ARBA00022989"/>
    </source>
</evidence>
<feature type="transmembrane region" description="Helical" evidence="10">
    <location>
        <begin position="12"/>
        <end position="29"/>
    </location>
</feature>
<dbReference type="GO" id="GO:1903425">
    <property type="term" value="F:fluoride transmembrane transporter activity"/>
    <property type="evidence" value="ECO:0007669"/>
    <property type="project" value="TreeGrafter"/>
</dbReference>
<evidence type="ECO:0000256" key="10">
    <source>
        <dbReference type="SAM" id="Phobius"/>
    </source>
</evidence>
<feature type="transmembrane region" description="Helical" evidence="10">
    <location>
        <begin position="426"/>
        <end position="447"/>
    </location>
</feature>
<keyword evidence="3" id="KW-1003">Cell membrane</keyword>
<keyword evidence="12" id="KW-1185">Reference proteome</keyword>
<feature type="transmembrane region" description="Helical" evidence="10">
    <location>
        <begin position="317"/>
        <end position="338"/>
    </location>
</feature>
<evidence type="ECO:0000256" key="7">
    <source>
        <dbReference type="ARBA" id="ARBA00035120"/>
    </source>
</evidence>
<gene>
    <name evidence="11" type="ORF">D9Q98_008534</name>
</gene>
<feature type="transmembrane region" description="Helical" evidence="10">
    <location>
        <begin position="350"/>
        <end position="374"/>
    </location>
</feature>
<feature type="transmembrane region" description="Helical" evidence="10">
    <location>
        <begin position="132"/>
        <end position="153"/>
    </location>
</feature>
<sequence>MVRKHESSTLRLIVTLIHLTLGAQLGVLTRTFLSKLFVLGCGGGWGPCLQGSIYFKDLPPNMLGCFIIGTFAASSTVGLTVDKSMALLPFDHPWQSNFELQIGIRTGFCGSLTTFASWFLELMVPAIQANKWMDAFLGLAVGMLAAISCYLGGLHTALAVDRWLVGDEDVLEQLEQHRSSQIQYLEGLSTGSRELSQAALMMEAEPDIPRIIASEPNELRKMHRQSHTKSPAPVQGEVAAAAGVATGSAASGRGAAVRDGPAGSGRQGRPLLDKRLSMADLGSSLRGYRTDAGALLLVVVLAALAAAGVVVEERHMWLRIIWMSVLLGPLGCVLRWFLSRFNYKLHGSWAWFPAGTFAANMLGVCIDFGLQSILQRRGTAMSYWGLVVIQSVETGFSGCLTTVSTFVTEVVKFAEAIPENYHAYRYTAMSMAGGVLAALVLFGWSVWAYD</sequence>
<evidence type="ECO:0000256" key="6">
    <source>
        <dbReference type="ARBA" id="ARBA00023136"/>
    </source>
</evidence>
<evidence type="ECO:0000256" key="9">
    <source>
        <dbReference type="SAM" id="MobiDB-lite"/>
    </source>
</evidence>
<dbReference type="GO" id="GO:0005886">
    <property type="term" value="C:plasma membrane"/>
    <property type="evidence" value="ECO:0007669"/>
    <property type="project" value="UniProtKB-SubCell"/>
</dbReference>
<feature type="transmembrane region" description="Helical" evidence="10">
    <location>
        <begin position="292"/>
        <end position="311"/>
    </location>
</feature>
<dbReference type="OrthoDB" id="409792at2759"/>
<dbReference type="Pfam" id="PF02537">
    <property type="entry name" value="CRCB"/>
    <property type="match status" value="2"/>
</dbReference>
<feature type="transmembrane region" description="Helical" evidence="10">
    <location>
        <begin position="102"/>
        <end position="120"/>
    </location>
</feature>